<evidence type="ECO:0000256" key="1">
    <source>
        <dbReference type="SAM" id="SignalP"/>
    </source>
</evidence>
<name>A0ABU1GSB7_9GAMM</name>
<proteinExistence type="predicted"/>
<keyword evidence="3" id="KW-1185">Reference proteome</keyword>
<evidence type="ECO:0000313" key="2">
    <source>
        <dbReference type="EMBL" id="MDR5894923.1"/>
    </source>
</evidence>
<sequence>MITRVTRFYLTTLSFMTLSLMLAAPSASARDDIDFSDTFQTIDHHDQDGFDGSAELGYTRLTGNSESETLLAKLTGTWYRDAWTYSLHGETTSASEDGEQSAEEYILSGRSRYNLDIDNYLFGLLRWDKDRFSGYDSQTTLAGGYGRQLLDTDTQSLTLEAGPGVRHDIYNNGDVENLPLAYGALDYKWKVSDTAAFLQDFTAEGTRENVIGRSSTALQVAINDTLSLKVSYDIEHNTNPPEDAEEQTDTKTAVSLVYGV</sequence>
<gene>
    <name evidence="2" type="ORF">QC825_02390</name>
</gene>
<feature type="signal peptide" evidence="1">
    <location>
        <begin position="1"/>
        <end position="29"/>
    </location>
</feature>
<evidence type="ECO:0000313" key="3">
    <source>
        <dbReference type="Proteomes" id="UP001269375"/>
    </source>
</evidence>
<reference evidence="2 3" key="1">
    <citation type="submission" date="2023-04" db="EMBL/GenBank/DDBJ databases">
        <title>A long-awaited taxogenomic arrangement of the family Halomonadaceae.</title>
        <authorList>
            <person name="De La Haba R."/>
            <person name="Chuvochina M."/>
            <person name="Wittouck S."/>
            <person name="Arahal D.R."/>
            <person name="Sanchez-Porro C."/>
            <person name="Hugenholtz P."/>
            <person name="Ventosa A."/>
        </authorList>
    </citation>
    <scope>NUCLEOTIDE SEQUENCE [LARGE SCALE GENOMIC DNA]</scope>
    <source>
        <strain evidence="2 3">DSM 22428</strain>
    </source>
</reference>
<dbReference type="Proteomes" id="UP001269375">
    <property type="component" value="Unassembled WGS sequence"/>
</dbReference>
<dbReference type="RefSeq" id="WP_251592650.1">
    <property type="nucleotide sequence ID" value="NZ_JAMLJI010000002.1"/>
</dbReference>
<protein>
    <submittedName>
        <fullName evidence="2">DUF481 domain-containing protein</fullName>
    </submittedName>
</protein>
<dbReference type="InterPro" id="IPR007433">
    <property type="entry name" value="DUF481"/>
</dbReference>
<feature type="chain" id="PRO_5046706837" evidence="1">
    <location>
        <begin position="30"/>
        <end position="260"/>
    </location>
</feature>
<organism evidence="2 3">
    <name type="scientific">Larsenimonas suaedae</name>
    <dbReference type="NCBI Taxonomy" id="1851019"/>
    <lineage>
        <taxon>Bacteria</taxon>
        <taxon>Pseudomonadati</taxon>
        <taxon>Pseudomonadota</taxon>
        <taxon>Gammaproteobacteria</taxon>
        <taxon>Oceanospirillales</taxon>
        <taxon>Halomonadaceae</taxon>
        <taxon>Larsenimonas</taxon>
    </lineage>
</organism>
<comment type="caution">
    <text evidence="2">The sequence shown here is derived from an EMBL/GenBank/DDBJ whole genome shotgun (WGS) entry which is preliminary data.</text>
</comment>
<accession>A0ABU1GSB7</accession>
<keyword evidence="1" id="KW-0732">Signal</keyword>
<dbReference type="EMBL" id="JARWAO010000001">
    <property type="protein sequence ID" value="MDR5894923.1"/>
    <property type="molecule type" value="Genomic_DNA"/>
</dbReference>
<dbReference type="Pfam" id="PF04338">
    <property type="entry name" value="DUF481"/>
    <property type="match status" value="1"/>
</dbReference>